<proteinExistence type="predicted"/>
<dbReference type="AlphaFoldDB" id="A0A116NCZ4"/>
<protein>
    <submittedName>
        <fullName evidence="1">Uncharacterized protein</fullName>
    </submittedName>
</protein>
<organism evidence="1 2">
    <name type="scientific">Streptococcus suis</name>
    <dbReference type="NCBI Taxonomy" id="1307"/>
    <lineage>
        <taxon>Bacteria</taxon>
        <taxon>Bacillati</taxon>
        <taxon>Bacillota</taxon>
        <taxon>Bacilli</taxon>
        <taxon>Lactobacillales</taxon>
        <taxon>Streptococcaceae</taxon>
        <taxon>Streptococcus</taxon>
    </lineage>
</organism>
<accession>A0A116NCZ4</accession>
<evidence type="ECO:0000313" key="2">
    <source>
        <dbReference type="Proteomes" id="UP000073388"/>
    </source>
</evidence>
<name>A0A116NCZ4_STRSU</name>
<gene>
    <name evidence="1" type="ORF">ERS132461_00940</name>
</gene>
<sequence length="38" mass="4233">MSKKLTFHSVSDILSFQSNCHTLIARATELDAVLVRLS</sequence>
<dbReference type="Proteomes" id="UP000073388">
    <property type="component" value="Unassembled WGS sequence"/>
</dbReference>
<evidence type="ECO:0000313" key="1">
    <source>
        <dbReference type="EMBL" id="CYV96066.1"/>
    </source>
</evidence>
<reference evidence="1 2" key="1">
    <citation type="submission" date="2016-02" db="EMBL/GenBank/DDBJ databases">
        <authorList>
            <consortium name="Pathogen Informatics"/>
        </authorList>
    </citation>
    <scope>NUCLEOTIDE SEQUENCE [LARGE SCALE GENOMIC DNA]</scope>
    <source>
        <strain evidence="1 2">LSS99</strain>
    </source>
</reference>
<dbReference type="EMBL" id="FIIX01000016">
    <property type="protein sequence ID" value="CYV96066.1"/>
    <property type="molecule type" value="Genomic_DNA"/>
</dbReference>